<evidence type="ECO:0000313" key="6">
    <source>
        <dbReference type="EMBL" id="CAB4982610.1"/>
    </source>
</evidence>
<dbReference type="EMBL" id="CAFBIY010000229">
    <property type="protein sequence ID" value="CAB4853288.1"/>
    <property type="molecule type" value="Genomic_DNA"/>
</dbReference>
<proteinExistence type="predicted"/>
<dbReference type="AlphaFoldDB" id="A0A6J7MN49"/>
<evidence type="ECO:0000313" key="5">
    <source>
        <dbReference type="EMBL" id="CAB4948225.1"/>
    </source>
</evidence>
<name>A0A6J7MN49_9ZZZZ</name>
<reference evidence="6" key="1">
    <citation type="submission" date="2020-05" db="EMBL/GenBank/DDBJ databases">
        <authorList>
            <person name="Chiriac C."/>
            <person name="Salcher M."/>
            <person name="Ghai R."/>
            <person name="Kavagutti S V."/>
        </authorList>
    </citation>
    <scope>NUCLEOTIDE SEQUENCE</scope>
</reference>
<evidence type="ECO:0000313" key="2">
    <source>
        <dbReference type="EMBL" id="CAB4737844.1"/>
    </source>
</evidence>
<dbReference type="EMBL" id="CAFBMT010000019">
    <property type="protein sequence ID" value="CAB4948225.1"/>
    <property type="molecule type" value="Genomic_DNA"/>
</dbReference>
<sequence length="168" mass="18750">MQGGPRIKHLDDVPVEEMLRYQFADGHTASIWEKWIEMSPRYFAFWNKWDPGALSNHHGHTGDHINLILKGSIRCGDIVCTAGTHIMLEWGDTFGPWEAGPEGCELYGFIAGEGSPFTGDQQVFDDLLAARGATMVPLPMPTRLPPWVMSKFGANKAVNWTTTDGQKY</sequence>
<dbReference type="EMBL" id="CAESGF010000022">
    <property type="protein sequence ID" value="CAB4365012.1"/>
    <property type="molecule type" value="Genomic_DNA"/>
</dbReference>
<dbReference type="InterPro" id="IPR014710">
    <property type="entry name" value="RmlC-like_jellyroll"/>
</dbReference>
<dbReference type="EMBL" id="CAEZYF010000021">
    <property type="protein sequence ID" value="CAB4737844.1"/>
    <property type="molecule type" value="Genomic_DNA"/>
</dbReference>
<evidence type="ECO:0000313" key="4">
    <source>
        <dbReference type="EMBL" id="CAB4853288.1"/>
    </source>
</evidence>
<dbReference type="EMBL" id="CAFBOL010000016">
    <property type="protein sequence ID" value="CAB4982610.1"/>
    <property type="molecule type" value="Genomic_DNA"/>
</dbReference>
<gene>
    <name evidence="2" type="ORF">UFOPK2656_02674</name>
    <name evidence="3" type="ORF">UFOPK3099_00951</name>
    <name evidence="4" type="ORF">UFOPK3267_02816</name>
    <name evidence="5" type="ORF">UFOPK3651_02668</name>
    <name evidence="6" type="ORF">UFOPK3931_00902</name>
    <name evidence="1" type="ORF">UFOPK4189_02771</name>
</gene>
<dbReference type="InterPro" id="IPR011051">
    <property type="entry name" value="RmlC_Cupin_sf"/>
</dbReference>
<organism evidence="6">
    <name type="scientific">freshwater metagenome</name>
    <dbReference type="NCBI Taxonomy" id="449393"/>
    <lineage>
        <taxon>unclassified sequences</taxon>
        <taxon>metagenomes</taxon>
        <taxon>ecological metagenomes</taxon>
    </lineage>
</organism>
<accession>A0A6J7MN49</accession>
<dbReference type="SUPFAM" id="SSF51182">
    <property type="entry name" value="RmlC-like cupins"/>
    <property type="match status" value="1"/>
</dbReference>
<dbReference type="EMBL" id="CAFAAV010000056">
    <property type="protein sequence ID" value="CAB4814265.1"/>
    <property type="molecule type" value="Genomic_DNA"/>
</dbReference>
<evidence type="ECO:0000313" key="1">
    <source>
        <dbReference type="EMBL" id="CAB4365012.1"/>
    </source>
</evidence>
<dbReference type="Gene3D" id="2.60.120.10">
    <property type="entry name" value="Jelly Rolls"/>
    <property type="match status" value="1"/>
</dbReference>
<evidence type="ECO:0000313" key="3">
    <source>
        <dbReference type="EMBL" id="CAB4814265.1"/>
    </source>
</evidence>
<protein>
    <submittedName>
        <fullName evidence="6">Unannotated protein</fullName>
    </submittedName>
</protein>